<keyword evidence="2" id="KW-0808">Transferase</keyword>
<dbReference type="GO" id="GO:0008168">
    <property type="term" value="F:methyltransferase activity"/>
    <property type="evidence" value="ECO:0007669"/>
    <property type="project" value="UniProtKB-KW"/>
</dbReference>
<evidence type="ECO:0000256" key="3">
    <source>
        <dbReference type="ARBA" id="ARBA00022691"/>
    </source>
</evidence>
<dbReference type="Proteomes" id="UP000240493">
    <property type="component" value="Unassembled WGS sequence"/>
</dbReference>
<dbReference type="GO" id="GO:0032259">
    <property type="term" value="P:methylation"/>
    <property type="evidence" value="ECO:0007669"/>
    <property type="project" value="UniProtKB-KW"/>
</dbReference>
<keyword evidence="3" id="KW-0949">S-adenosyl-L-methionine</keyword>
<dbReference type="PANTHER" id="PTHR43397:SF1">
    <property type="entry name" value="ERGOTHIONEINE BIOSYNTHESIS PROTEIN 1"/>
    <property type="match status" value="1"/>
</dbReference>
<keyword evidence="6" id="KW-1185">Reference proteome</keyword>
<evidence type="ECO:0000313" key="6">
    <source>
        <dbReference type="Proteomes" id="UP000240493"/>
    </source>
</evidence>
<gene>
    <name evidence="5" type="ORF">M441DRAFT_454473</name>
</gene>
<evidence type="ECO:0000256" key="2">
    <source>
        <dbReference type="ARBA" id="ARBA00022679"/>
    </source>
</evidence>
<dbReference type="InterPro" id="IPR051128">
    <property type="entry name" value="EgtD_Methyltrsf_superfamily"/>
</dbReference>
<dbReference type="InterPro" id="IPR019257">
    <property type="entry name" value="MeTrfase_dom"/>
</dbReference>
<feature type="domain" description="Histidine-specific methyltransferase SAM-dependent" evidence="4">
    <location>
        <begin position="69"/>
        <end position="330"/>
    </location>
</feature>
<dbReference type="InterPro" id="IPR029063">
    <property type="entry name" value="SAM-dependent_MTases_sf"/>
</dbReference>
<dbReference type="EMBL" id="KZ679287">
    <property type="protein sequence ID" value="PTB34923.1"/>
    <property type="molecule type" value="Genomic_DNA"/>
</dbReference>
<reference evidence="5 6" key="1">
    <citation type="submission" date="2016-07" db="EMBL/GenBank/DDBJ databases">
        <title>Multiple horizontal gene transfer events from other fungi enriched the ability of initially mycotrophic Trichoderma (Ascomycota) to feed on dead plant biomass.</title>
        <authorList>
            <consortium name="DOE Joint Genome Institute"/>
            <person name="Aerts A."/>
            <person name="Atanasova L."/>
            <person name="Chenthamara K."/>
            <person name="Zhang J."/>
            <person name="Grujic M."/>
            <person name="Henrissat B."/>
            <person name="Kuo A."/>
            <person name="Salamov A."/>
            <person name="Lipzen A."/>
            <person name="Labutti K."/>
            <person name="Barry K."/>
            <person name="Miao Y."/>
            <person name="Rahimi M.J."/>
            <person name="Shen Q."/>
            <person name="Grigoriev I.V."/>
            <person name="Kubicek C.P."/>
            <person name="Druzhinina I.S."/>
        </authorList>
    </citation>
    <scope>NUCLEOTIDE SEQUENCE [LARGE SCALE GENOMIC DNA]</scope>
    <source>
        <strain evidence="5 6">CBS 433.97</strain>
    </source>
</reference>
<name>A0A2T3YQS4_TRIA4</name>
<evidence type="ECO:0000259" key="4">
    <source>
        <dbReference type="Pfam" id="PF10017"/>
    </source>
</evidence>
<dbReference type="AlphaFoldDB" id="A0A2T3YQS4"/>
<evidence type="ECO:0000313" key="5">
    <source>
        <dbReference type="EMBL" id="PTB34923.1"/>
    </source>
</evidence>
<evidence type="ECO:0000256" key="1">
    <source>
        <dbReference type="ARBA" id="ARBA00022603"/>
    </source>
</evidence>
<sequence>MGAWLSTMFSQSTGSPLKWVELPANRLGGTFASLILQNIKGHDDWHTLKAPAFYGPENEWEAVSQESPQTSDELRIISINSRNIESEVKDCSVLTEFGPGDGNKTMEMLKLAKKLNIYRMVDTDRDAIAKLGARITKLYPHLHIQCWRGSFESAPSYATENHLHLGHVLSLGSTLFNNSPEVNNKILRDLAHITDKIIIGQDGNTDDSIRSSYTTPAFDKFINKGCGELDNMLNSIDHNTDRAILQNEGWQSEVCIVHGPASHVALQLVATKVMEFIFNEDTAEEEKVLIEKNTRFNIFKAYKYSQQSIESMAAEASYVRSATYSAPNTESHMMASLTIVEDLRKLDIEIVHMARNIVTVI</sequence>
<dbReference type="Gene3D" id="3.40.50.150">
    <property type="entry name" value="Vaccinia Virus protein VP39"/>
    <property type="match status" value="1"/>
</dbReference>
<keyword evidence="1" id="KW-0489">Methyltransferase</keyword>
<proteinExistence type="predicted"/>
<dbReference type="PANTHER" id="PTHR43397">
    <property type="entry name" value="ERGOTHIONEINE BIOSYNTHESIS PROTEIN 1"/>
    <property type="match status" value="1"/>
</dbReference>
<dbReference type="Pfam" id="PF10017">
    <property type="entry name" value="Methyltransf_33"/>
    <property type="match status" value="1"/>
</dbReference>
<protein>
    <recommendedName>
        <fullName evidence="4">Histidine-specific methyltransferase SAM-dependent domain-containing protein</fullName>
    </recommendedName>
</protein>
<organism evidence="5 6">
    <name type="scientific">Trichoderma asperellum (strain ATCC 204424 / CBS 433.97 / NBRC 101777)</name>
    <dbReference type="NCBI Taxonomy" id="1042311"/>
    <lineage>
        <taxon>Eukaryota</taxon>
        <taxon>Fungi</taxon>
        <taxon>Dikarya</taxon>
        <taxon>Ascomycota</taxon>
        <taxon>Pezizomycotina</taxon>
        <taxon>Sordariomycetes</taxon>
        <taxon>Hypocreomycetidae</taxon>
        <taxon>Hypocreales</taxon>
        <taxon>Hypocreaceae</taxon>
        <taxon>Trichoderma</taxon>
    </lineage>
</organism>
<accession>A0A2T3YQS4</accession>